<name>A0ABQ2B0G6_9MICC</name>
<organism evidence="1 2">
    <name type="scientific">Arthrobacter liuii</name>
    <dbReference type="NCBI Taxonomy" id="1476996"/>
    <lineage>
        <taxon>Bacteria</taxon>
        <taxon>Bacillati</taxon>
        <taxon>Actinomycetota</taxon>
        <taxon>Actinomycetes</taxon>
        <taxon>Micrococcales</taxon>
        <taxon>Micrococcaceae</taxon>
        <taxon>Arthrobacter</taxon>
    </lineage>
</organism>
<reference evidence="2" key="1">
    <citation type="journal article" date="2019" name="Int. J. Syst. Evol. Microbiol.">
        <title>The Global Catalogue of Microorganisms (GCM) 10K type strain sequencing project: providing services to taxonomists for standard genome sequencing and annotation.</title>
        <authorList>
            <consortium name="The Broad Institute Genomics Platform"/>
            <consortium name="The Broad Institute Genome Sequencing Center for Infectious Disease"/>
            <person name="Wu L."/>
            <person name="Ma J."/>
        </authorList>
    </citation>
    <scope>NUCLEOTIDE SEQUENCE [LARGE SCALE GENOMIC DNA]</scope>
    <source>
        <strain evidence="2">CGMCC 1.12778</strain>
    </source>
</reference>
<protein>
    <submittedName>
        <fullName evidence="1">Uncharacterized protein</fullName>
    </submittedName>
</protein>
<proteinExistence type="predicted"/>
<accession>A0ABQ2B0G6</accession>
<gene>
    <name evidence="1" type="ORF">GCM10007170_40310</name>
</gene>
<dbReference type="Proteomes" id="UP000643279">
    <property type="component" value="Unassembled WGS sequence"/>
</dbReference>
<evidence type="ECO:0000313" key="2">
    <source>
        <dbReference type="Proteomes" id="UP000643279"/>
    </source>
</evidence>
<comment type="caution">
    <text evidence="1">The sequence shown here is derived from an EMBL/GenBank/DDBJ whole genome shotgun (WGS) entry which is preliminary data.</text>
</comment>
<evidence type="ECO:0000313" key="1">
    <source>
        <dbReference type="EMBL" id="GGI01266.1"/>
    </source>
</evidence>
<dbReference type="EMBL" id="BMFW01000033">
    <property type="protein sequence ID" value="GGI01266.1"/>
    <property type="molecule type" value="Genomic_DNA"/>
</dbReference>
<sequence>MLRSRALVGEAWWEFYRLIGGAPADNVLCAQIEAVSVFTIRGACGGPYLTTKSCWLHSASTSACWTRSASIYRHDFPTDEGFDLVVEVAAESIDLLDSAAKISEHLVPR</sequence>
<keyword evidence="2" id="KW-1185">Reference proteome</keyword>